<dbReference type="EMBL" id="JASNWA010000011">
    <property type="protein sequence ID" value="KAK3167402.1"/>
    <property type="molecule type" value="Genomic_DNA"/>
</dbReference>
<feature type="non-terminal residue" evidence="3">
    <location>
        <position position="864"/>
    </location>
</feature>
<dbReference type="InterPro" id="IPR010730">
    <property type="entry name" value="HET"/>
</dbReference>
<proteinExistence type="predicted"/>
<feature type="compositionally biased region" description="Low complexity" evidence="1">
    <location>
        <begin position="805"/>
        <end position="816"/>
    </location>
</feature>
<organism evidence="3 4">
    <name type="scientific">Lepraria neglecta</name>
    <dbReference type="NCBI Taxonomy" id="209136"/>
    <lineage>
        <taxon>Eukaryota</taxon>
        <taxon>Fungi</taxon>
        <taxon>Dikarya</taxon>
        <taxon>Ascomycota</taxon>
        <taxon>Pezizomycotina</taxon>
        <taxon>Lecanoromycetes</taxon>
        <taxon>OSLEUM clade</taxon>
        <taxon>Lecanoromycetidae</taxon>
        <taxon>Lecanorales</taxon>
        <taxon>Lecanorineae</taxon>
        <taxon>Stereocaulaceae</taxon>
        <taxon>Lepraria</taxon>
    </lineage>
</organism>
<reference evidence="3" key="1">
    <citation type="submission" date="2022-11" db="EMBL/GenBank/DDBJ databases">
        <title>Chromosomal genome sequence assembly and mating type (MAT) locus characterization of the leprose asexual lichenized fungus Lepraria neglecta (Nyl.) Erichsen.</title>
        <authorList>
            <person name="Allen J.L."/>
            <person name="Pfeffer B."/>
        </authorList>
    </citation>
    <scope>NUCLEOTIDE SEQUENCE</scope>
    <source>
        <strain evidence="3">Allen 5258</strain>
    </source>
</reference>
<dbReference type="Proteomes" id="UP001276659">
    <property type="component" value="Unassembled WGS sequence"/>
</dbReference>
<feature type="region of interest" description="Disordered" evidence="1">
    <location>
        <begin position="789"/>
        <end position="833"/>
    </location>
</feature>
<evidence type="ECO:0000259" key="2">
    <source>
        <dbReference type="Pfam" id="PF06985"/>
    </source>
</evidence>
<feature type="region of interest" description="Disordered" evidence="1">
    <location>
        <begin position="116"/>
        <end position="142"/>
    </location>
</feature>
<evidence type="ECO:0000313" key="4">
    <source>
        <dbReference type="Proteomes" id="UP001276659"/>
    </source>
</evidence>
<keyword evidence="4" id="KW-1185">Reference proteome</keyword>
<dbReference type="PANTHER" id="PTHR39596:SF3">
    <property type="entry name" value="HETEROKARYON INCOMPATIBILITY DOMAIN-CONTAINING PROTEIN"/>
    <property type="match status" value="1"/>
</dbReference>
<dbReference type="PANTHER" id="PTHR39596">
    <property type="match status" value="1"/>
</dbReference>
<feature type="domain" description="Heterokaryon incompatibility" evidence="2">
    <location>
        <begin position="360"/>
        <end position="445"/>
    </location>
</feature>
<feature type="compositionally biased region" description="Polar residues" evidence="1">
    <location>
        <begin position="117"/>
        <end position="133"/>
    </location>
</feature>
<evidence type="ECO:0000256" key="1">
    <source>
        <dbReference type="SAM" id="MobiDB-lite"/>
    </source>
</evidence>
<sequence>MEHQLLPHGASFGEEDQLTYYGRTDYIGVPFLKYPGQVGYTFLIENNGDPLSLDSGLLSSEDPTLEFLQTWLFCGILQEILDVVLNKLTGRNLYRHEDFVQYADLQFLSHRSGHAYRNSNSSSRQDPVQASHNEPSDTDQSAHKIVSTSKLNGLLDESAQLLQPSIDHAESQYLHLLHCIGNIIGRVLIQAAPRLNHNTKQVLCSMVEVLSVWVDKVFSNQPYTQGKSCTLPLAPFVWDEKRVDNMKSLGWCPSQAASILNHYMVLQVLFYMEKLDRRQDPFRKDRHQNCTSSECHVFQGTGESRHRRPSCECDEIAMEKKEWGKLLQILGSKGIPLLRLSQSDGTVKMAVVARDPKTKYIALSHVWADGLGNARRNALRHCQISYLYDRLRSFHSSVQSSDEDLFIWIDTLCCPVEPKDMKDEALALMRETYAEAEHVLVLDSELERTDHSSLDFLEILARVSTSTWMRRLWTLQEAFLPKHLWVQFRDQAVNIDQLVREHNKMEERIQSKMLYIFMKNAFFGIRRNQAVDAPNPNFSIHTLAVGIQGRSVTEPTDEPLCLSTLLDLETRLVAETPAEQRMQVLWELLSQSSPGIPSAVIFSSGPRLSAAGYRWAPSTLLSGNAMQILLPENSGTGVPCSEGLKVRFPGIHLSSVSPAKGTSQGGRRTFDRPSYIRDENGKWYILAAGDLGSVTETLEPLGSIYSKLMNAKSPFAGDATTDYSHYAIIASGRYGSVAGSGKALLVKVHMKKDGTFFTSRIHLILPPSLVDPFTNRMLEAAYQYAEEMRSAGEGQSLERENDEQPTSSPASSGATPETGRAALRKDPSLEPIIRRTNANPAEYMQAMIQWNLESDFIALGQTLP</sequence>
<protein>
    <recommendedName>
        <fullName evidence="2">Heterokaryon incompatibility domain-containing protein</fullName>
    </recommendedName>
</protein>
<accession>A0AAD9YZ95</accession>
<dbReference type="Pfam" id="PF06985">
    <property type="entry name" value="HET"/>
    <property type="match status" value="1"/>
</dbReference>
<dbReference type="AlphaFoldDB" id="A0AAD9YZ95"/>
<evidence type="ECO:0000313" key="3">
    <source>
        <dbReference type="EMBL" id="KAK3167402.1"/>
    </source>
</evidence>
<comment type="caution">
    <text evidence="3">The sequence shown here is derived from an EMBL/GenBank/DDBJ whole genome shotgun (WGS) entry which is preliminary data.</text>
</comment>
<gene>
    <name evidence="3" type="ORF">OEA41_010529</name>
</gene>
<name>A0AAD9YZ95_9LECA</name>